<gene>
    <name evidence="6" type="ORF">D3878_01795</name>
</gene>
<dbReference type="Proteomes" id="UP000266327">
    <property type="component" value="Unassembled WGS sequence"/>
</dbReference>
<dbReference type="EMBL" id="QYUQ01000002">
    <property type="protein sequence ID" value="RJG00466.1"/>
    <property type="molecule type" value="Genomic_DNA"/>
</dbReference>
<dbReference type="OrthoDB" id="5293692at2"/>
<protein>
    <submittedName>
        <fullName evidence="6">Flagellar brake protein</fullName>
    </submittedName>
</protein>
<keyword evidence="1" id="KW-0973">c-di-GMP</keyword>
<dbReference type="Pfam" id="PF12945">
    <property type="entry name" value="PilZNR"/>
    <property type="match status" value="1"/>
</dbReference>
<proteinExistence type="predicted"/>
<evidence type="ECO:0000313" key="6">
    <source>
        <dbReference type="EMBL" id="RJG00466.1"/>
    </source>
</evidence>
<evidence type="ECO:0000313" key="7">
    <source>
        <dbReference type="Proteomes" id="UP000266327"/>
    </source>
</evidence>
<evidence type="ECO:0000259" key="5">
    <source>
        <dbReference type="Pfam" id="PF12945"/>
    </source>
</evidence>
<accession>A0A3A3GE10</accession>
<evidence type="ECO:0000256" key="1">
    <source>
        <dbReference type="ARBA" id="ARBA00022636"/>
    </source>
</evidence>
<feature type="domain" description="Type III secretion system flagellar brake protein YcgR PilZN" evidence="5">
    <location>
        <begin position="105"/>
        <end position="187"/>
    </location>
</feature>
<organism evidence="6 7">
    <name type="scientific">Noviherbaspirillum sedimenti</name>
    <dbReference type="NCBI Taxonomy" id="2320865"/>
    <lineage>
        <taxon>Bacteria</taxon>
        <taxon>Pseudomonadati</taxon>
        <taxon>Pseudomonadota</taxon>
        <taxon>Betaproteobacteria</taxon>
        <taxon>Burkholderiales</taxon>
        <taxon>Oxalobacteraceae</taxon>
        <taxon>Noviherbaspirillum</taxon>
    </lineage>
</organism>
<name>A0A3A3GE10_9BURK</name>
<dbReference type="SUPFAM" id="SSF141371">
    <property type="entry name" value="PilZ domain-like"/>
    <property type="match status" value="1"/>
</dbReference>
<keyword evidence="2" id="KW-0547">Nucleotide-binding</keyword>
<reference evidence="7" key="1">
    <citation type="submission" date="2018-09" db="EMBL/GenBank/DDBJ databases">
        <authorList>
            <person name="Zhu H."/>
        </authorList>
    </citation>
    <scope>NUCLEOTIDE SEQUENCE [LARGE SCALE GENOMIC DNA]</scope>
    <source>
        <strain evidence="7">K1S02-23</strain>
    </source>
</reference>
<evidence type="ECO:0000256" key="3">
    <source>
        <dbReference type="ARBA" id="ARBA00023143"/>
    </source>
</evidence>
<keyword evidence="6" id="KW-0966">Cell projection</keyword>
<dbReference type="InterPro" id="IPR009926">
    <property type="entry name" value="T3SS_YcgR_PilZN"/>
</dbReference>
<keyword evidence="6" id="KW-0969">Cilium</keyword>
<evidence type="ECO:0000256" key="2">
    <source>
        <dbReference type="ARBA" id="ARBA00022741"/>
    </source>
</evidence>
<dbReference type="AlphaFoldDB" id="A0A3A3GE10"/>
<dbReference type="Pfam" id="PF07238">
    <property type="entry name" value="PilZ"/>
    <property type="match status" value="1"/>
</dbReference>
<comment type="caution">
    <text evidence="6">The sequence shown here is derived from an EMBL/GenBank/DDBJ whole genome shotgun (WGS) entry which is preliminary data.</text>
</comment>
<dbReference type="GO" id="GO:0035438">
    <property type="term" value="F:cyclic-di-GMP binding"/>
    <property type="evidence" value="ECO:0007669"/>
    <property type="project" value="InterPro"/>
</dbReference>
<keyword evidence="6" id="KW-0282">Flagellum</keyword>
<dbReference type="Gene3D" id="2.40.10.220">
    <property type="entry name" value="predicted glycosyltransferase like domains"/>
    <property type="match status" value="1"/>
</dbReference>
<dbReference type="InterPro" id="IPR009875">
    <property type="entry name" value="PilZ_domain"/>
</dbReference>
<evidence type="ECO:0000259" key="4">
    <source>
        <dbReference type="Pfam" id="PF07238"/>
    </source>
</evidence>
<keyword evidence="7" id="KW-1185">Reference proteome</keyword>
<sequence>MATPISLLPIRRADLSVGLRLGRPVYDWHGTLLLAAGTVIESQGQLDKLLQTGFMEESNWGAAAPSGVSAPPRSKVRVASSATEAATDAAAKETIVRMEDVHWAVGEAMTLQAHDKPSLRYPIQLIGFIKHRMLFVSAPTVDGKFELIREGQTFVARAFSGKKAYAFTAAALKSVHSPHPYLLLAYPREVRCTVVRQSARVQVRLIAAVALGRPERMAAGTITDLSTGGASVISKEPLGVKGETGTIKFKVHAAEADAYPNIRFILRSVVQDEGGEGFRQGLEFVDVPAHERLILSAFVHQGLVA</sequence>
<keyword evidence="3" id="KW-0975">Bacterial flagellum</keyword>
<dbReference type="Gene3D" id="2.30.110.10">
    <property type="entry name" value="Electron Transport, Fmn-binding Protein, Chain A"/>
    <property type="match status" value="1"/>
</dbReference>
<dbReference type="RefSeq" id="WP_119783920.1">
    <property type="nucleotide sequence ID" value="NZ_QYUQ01000002.1"/>
</dbReference>
<dbReference type="InterPro" id="IPR012349">
    <property type="entry name" value="Split_barrel_FMN-bd"/>
</dbReference>
<feature type="domain" description="PilZ" evidence="4">
    <location>
        <begin position="196"/>
        <end position="299"/>
    </location>
</feature>